<dbReference type="EC" id="7.1.1.8" evidence="5"/>
<evidence type="ECO:0000256" key="11">
    <source>
        <dbReference type="ARBA" id="ARBA00022723"/>
    </source>
</evidence>
<evidence type="ECO:0000256" key="16">
    <source>
        <dbReference type="ARBA" id="ARBA00023014"/>
    </source>
</evidence>
<name>A0A1J5SR55_9ZZZZ</name>
<dbReference type="Pfam" id="PF00355">
    <property type="entry name" value="Rieske"/>
    <property type="match status" value="1"/>
</dbReference>
<dbReference type="GO" id="GO:0005886">
    <property type="term" value="C:plasma membrane"/>
    <property type="evidence" value="ECO:0007669"/>
    <property type="project" value="UniProtKB-SubCell"/>
</dbReference>
<dbReference type="InterPro" id="IPR019546">
    <property type="entry name" value="TAT_signal_bac_arc"/>
</dbReference>
<accession>A0A1J5SR55</accession>
<dbReference type="InterPro" id="IPR019470">
    <property type="entry name" value="Ubiq_cytC_Rdtase_Fe-S_su_TAT"/>
</dbReference>
<gene>
    <name evidence="24" type="primary">petA_2</name>
    <name evidence="24" type="ORF">GALL_77870</name>
</gene>
<keyword evidence="8" id="KW-1003">Cell membrane</keyword>
<dbReference type="GO" id="GO:0016491">
    <property type="term" value="F:oxidoreductase activity"/>
    <property type="evidence" value="ECO:0007669"/>
    <property type="project" value="UniProtKB-KW"/>
</dbReference>
<dbReference type="InterPro" id="IPR014349">
    <property type="entry name" value="Rieske_Fe-S_prot"/>
</dbReference>
<comment type="caution">
    <text evidence="24">The sequence shown here is derived from an EMBL/GenBank/DDBJ whole genome shotgun (WGS) entry which is preliminary data.</text>
</comment>
<protein>
    <recommendedName>
        <fullName evidence="6">Ubiquinol-cytochrome c reductase iron-sulfur subunit</fullName>
        <ecNumber evidence="5">7.1.1.8</ecNumber>
    </recommendedName>
    <alternativeName>
        <fullName evidence="20">Rieske iron-sulfur protein</fullName>
    </alternativeName>
</protein>
<evidence type="ECO:0000256" key="15">
    <source>
        <dbReference type="ARBA" id="ARBA00023004"/>
    </source>
</evidence>
<evidence type="ECO:0000256" key="2">
    <source>
        <dbReference type="ARBA" id="ARBA00004162"/>
    </source>
</evidence>
<dbReference type="EMBL" id="MLJW01000023">
    <property type="protein sequence ID" value="OIR10475.1"/>
    <property type="molecule type" value="Genomic_DNA"/>
</dbReference>
<evidence type="ECO:0000256" key="5">
    <source>
        <dbReference type="ARBA" id="ARBA00012951"/>
    </source>
</evidence>
<feature type="region of interest" description="Disordered" evidence="22">
    <location>
        <begin position="78"/>
        <end position="101"/>
    </location>
</feature>
<dbReference type="CDD" id="cd03470">
    <property type="entry name" value="Rieske_cytochrome_bc1"/>
    <property type="match status" value="1"/>
</dbReference>
<evidence type="ECO:0000256" key="17">
    <source>
        <dbReference type="ARBA" id="ARBA00023136"/>
    </source>
</evidence>
<keyword evidence="18" id="KW-1015">Disulfide bond</keyword>
<keyword evidence="17" id="KW-0472">Membrane</keyword>
<keyword evidence="15" id="KW-0408">Iron</keyword>
<dbReference type="FunFam" id="2.102.10.10:FF:000001">
    <property type="entry name" value="Cytochrome b-c1 complex subunit Rieske, mitochondrial"/>
    <property type="match status" value="1"/>
</dbReference>
<dbReference type="PRINTS" id="PR00162">
    <property type="entry name" value="RIESKE"/>
</dbReference>
<comment type="subunit">
    <text evidence="4">The main subunits of complex b-c1 are: cytochrome b, cytochrome c1 and the Rieske protein.</text>
</comment>
<evidence type="ECO:0000256" key="21">
    <source>
        <dbReference type="ARBA" id="ARBA00034078"/>
    </source>
</evidence>
<comment type="subcellular location">
    <subcellularLocation>
        <location evidence="2">Cell membrane</location>
        <topology evidence="2">Single-pass membrane protein</topology>
    </subcellularLocation>
</comment>
<feature type="domain" description="Rieske" evidence="23">
    <location>
        <begin position="79"/>
        <end position="165"/>
    </location>
</feature>
<reference evidence="24" key="1">
    <citation type="submission" date="2016-10" db="EMBL/GenBank/DDBJ databases">
        <title>Sequence of Gallionella enrichment culture.</title>
        <authorList>
            <person name="Poehlein A."/>
            <person name="Muehling M."/>
            <person name="Daniel R."/>
        </authorList>
    </citation>
    <scope>NUCLEOTIDE SEQUENCE</scope>
</reference>
<dbReference type="GO" id="GO:0046872">
    <property type="term" value="F:metal ion binding"/>
    <property type="evidence" value="ECO:0007669"/>
    <property type="project" value="UniProtKB-KW"/>
</dbReference>
<dbReference type="NCBIfam" id="TIGR01409">
    <property type="entry name" value="TAT_signal_seq"/>
    <property type="match status" value="1"/>
</dbReference>
<evidence type="ECO:0000256" key="18">
    <source>
        <dbReference type="ARBA" id="ARBA00023157"/>
    </source>
</evidence>
<dbReference type="Pfam" id="PF10399">
    <property type="entry name" value="UCR_Fe-S_N"/>
    <property type="match status" value="1"/>
</dbReference>
<keyword evidence="11" id="KW-0479">Metal-binding</keyword>
<dbReference type="InterPro" id="IPR006311">
    <property type="entry name" value="TAT_signal"/>
</dbReference>
<evidence type="ECO:0000256" key="10">
    <source>
        <dbReference type="ARBA" id="ARBA00022714"/>
    </source>
</evidence>
<keyword evidence="12" id="KW-1278">Translocase</keyword>
<evidence type="ECO:0000256" key="20">
    <source>
        <dbReference type="ARBA" id="ARBA00032409"/>
    </source>
</evidence>
<keyword evidence="16" id="KW-0411">Iron-sulfur</keyword>
<dbReference type="GO" id="GO:0008121">
    <property type="term" value="F:quinol-cytochrome-c reductase activity"/>
    <property type="evidence" value="ECO:0007669"/>
    <property type="project" value="UniProtKB-EC"/>
</dbReference>
<evidence type="ECO:0000259" key="23">
    <source>
        <dbReference type="PROSITE" id="PS51296"/>
    </source>
</evidence>
<dbReference type="InterPro" id="IPR036922">
    <property type="entry name" value="Rieske_2Fe-2S_sf"/>
</dbReference>
<dbReference type="InterPro" id="IPR005805">
    <property type="entry name" value="Rieske_Fe-S_prot_C"/>
</dbReference>
<comment type="similarity">
    <text evidence="3">Belongs to the Rieske iron-sulfur protein family.</text>
</comment>
<dbReference type="GO" id="GO:0051537">
    <property type="term" value="F:2 iron, 2 sulfur cluster binding"/>
    <property type="evidence" value="ECO:0007669"/>
    <property type="project" value="UniProtKB-KW"/>
</dbReference>
<dbReference type="Gene3D" id="2.102.10.10">
    <property type="entry name" value="Rieske [2Fe-2S] iron-sulphur domain"/>
    <property type="match status" value="1"/>
</dbReference>
<dbReference type="Gene3D" id="1.20.5.510">
    <property type="entry name" value="Single helix bin"/>
    <property type="match status" value="1"/>
</dbReference>
<evidence type="ECO:0000256" key="7">
    <source>
        <dbReference type="ARBA" id="ARBA00022448"/>
    </source>
</evidence>
<comment type="catalytic activity">
    <reaction evidence="19">
        <text>a quinol + 2 Fe(III)-[cytochrome c](out) = a quinone + 2 Fe(II)-[cytochrome c](out) + 2 H(+)(out)</text>
        <dbReference type="Rhea" id="RHEA:11484"/>
        <dbReference type="Rhea" id="RHEA-COMP:10350"/>
        <dbReference type="Rhea" id="RHEA-COMP:14399"/>
        <dbReference type="ChEBI" id="CHEBI:15378"/>
        <dbReference type="ChEBI" id="CHEBI:24646"/>
        <dbReference type="ChEBI" id="CHEBI:29033"/>
        <dbReference type="ChEBI" id="CHEBI:29034"/>
        <dbReference type="ChEBI" id="CHEBI:132124"/>
        <dbReference type="EC" id="7.1.1.8"/>
    </reaction>
</comment>
<evidence type="ECO:0000256" key="3">
    <source>
        <dbReference type="ARBA" id="ARBA00010651"/>
    </source>
</evidence>
<evidence type="ECO:0000313" key="24">
    <source>
        <dbReference type="EMBL" id="OIR10475.1"/>
    </source>
</evidence>
<evidence type="ECO:0000256" key="1">
    <source>
        <dbReference type="ARBA" id="ARBA00002444"/>
    </source>
</evidence>
<sequence length="170" mass="18123">MENEALSNSDRRDFLVKLTSVVGGAGVAATCVPFVASMNPSSDVLAKAETEVDLTGIPPGGLRTVAWQGKPVFILRRTPDEIKEAQASNGGSDPEPDSQRVKNPEWLVVIGVCTHMGCVPNKEGAGWTCHCHGSQYDDSGRVTRGPAPKNLEVPPYHFVSENKIVIGKVA</sequence>
<evidence type="ECO:0000256" key="12">
    <source>
        <dbReference type="ARBA" id="ARBA00022967"/>
    </source>
</evidence>
<dbReference type="SUPFAM" id="SSF50022">
    <property type="entry name" value="ISP domain"/>
    <property type="match status" value="1"/>
</dbReference>
<evidence type="ECO:0000256" key="22">
    <source>
        <dbReference type="SAM" id="MobiDB-lite"/>
    </source>
</evidence>
<evidence type="ECO:0000256" key="9">
    <source>
        <dbReference type="ARBA" id="ARBA00022692"/>
    </source>
</evidence>
<comment type="cofactor">
    <cofactor evidence="21">
        <name>[2Fe-2S] cluster</name>
        <dbReference type="ChEBI" id="CHEBI:190135"/>
    </cofactor>
</comment>
<keyword evidence="7" id="KW-0813">Transport</keyword>
<evidence type="ECO:0000256" key="14">
    <source>
        <dbReference type="ARBA" id="ARBA00022989"/>
    </source>
</evidence>
<dbReference type="PANTHER" id="PTHR10134">
    <property type="entry name" value="CYTOCHROME B-C1 COMPLEX SUBUNIT RIESKE, MITOCHONDRIAL"/>
    <property type="match status" value="1"/>
</dbReference>
<evidence type="ECO:0000256" key="4">
    <source>
        <dbReference type="ARBA" id="ARBA00011649"/>
    </source>
</evidence>
<dbReference type="NCBIfam" id="TIGR01416">
    <property type="entry name" value="Rieske_proteo"/>
    <property type="match status" value="1"/>
</dbReference>
<organism evidence="24">
    <name type="scientific">mine drainage metagenome</name>
    <dbReference type="NCBI Taxonomy" id="410659"/>
    <lineage>
        <taxon>unclassified sequences</taxon>
        <taxon>metagenomes</taxon>
        <taxon>ecological metagenomes</taxon>
    </lineage>
</organism>
<dbReference type="AlphaFoldDB" id="A0A1J5SR55"/>
<keyword evidence="13" id="KW-0249">Electron transport</keyword>
<dbReference type="InterPro" id="IPR006317">
    <property type="entry name" value="Ubiquinol_cyt_c_Rdtase_Fe-S-su"/>
</dbReference>
<keyword evidence="14" id="KW-1133">Transmembrane helix</keyword>
<evidence type="ECO:0000256" key="6">
    <source>
        <dbReference type="ARBA" id="ARBA00019816"/>
    </source>
</evidence>
<keyword evidence="24" id="KW-0560">Oxidoreductase</keyword>
<keyword evidence="9" id="KW-0812">Transmembrane</keyword>
<evidence type="ECO:0000256" key="13">
    <source>
        <dbReference type="ARBA" id="ARBA00022982"/>
    </source>
</evidence>
<dbReference type="PROSITE" id="PS51318">
    <property type="entry name" value="TAT"/>
    <property type="match status" value="1"/>
</dbReference>
<evidence type="ECO:0000256" key="19">
    <source>
        <dbReference type="ARBA" id="ARBA00029351"/>
    </source>
</evidence>
<proteinExistence type="inferred from homology"/>
<dbReference type="PROSITE" id="PS51296">
    <property type="entry name" value="RIESKE"/>
    <property type="match status" value="1"/>
</dbReference>
<evidence type="ECO:0000256" key="8">
    <source>
        <dbReference type="ARBA" id="ARBA00022475"/>
    </source>
</evidence>
<comment type="function">
    <text evidence="1">Component of the ubiquinol-cytochrome c reductase complex (complex III or cytochrome b-c1 complex), which is a respiratory chain that generates an electrochemical potential coupled to ATP synthesis.</text>
</comment>
<keyword evidence="10" id="KW-0001">2Fe-2S</keyword>
<dbReference type="InterPro" id="IPR017941">
    <property type="entry name" value="Rieske_2Fe-2S"/>
</dbReference>